<dbReference type="InterPro" id="IPR013223">
    <property type="entry name" value="RNase_B_OB_dom"/>
</dbReference>
<name>A0A4R2NAN5_9PAST</name>
<comment type="caution">
    <text evidence="12">The sequence shown here is derived from an EMBL/GenBank/DDBJ whole genome shotgun (WGS) entry which is preliminary data.</text>
</comment>
<evidence type="ECO:0000256" key="1">
    <source>
        <dbReference type="ARBA" id="ARBA00001849"/>
    </source>
</evidence>
<dbReference type="PANTHER" id="PTHR23355">
    <property type="entry name" value="RIBONUCLEASE"/>
    <property type="match status" value="1"/>
</dbReference>
<accession>A0A4R2NAN5</accession>
<dbReference type="HAMAP" id="MF_01036">
    <property type="entry name" value="RNase_II"/>
    <property type="match status" value="1"/>
</dbReference>
<dbReference type="NCBIfam" id="TIGR02062">
    <property type="entry name" value="RNase_B"/>
    <property type="match status" value="1"/>
</dbReference>
<dbReference type="SMART" id="SM00357">
    <property type="entry name" value="CSP"/>
    <property type="match status" value="1"/>
</dbReference>
<organism evidence="12 13">
    <name type="scientific">Nicoletella semolina</name>
    <dbReference type="NCBI Taxonomy" id="271160"/>
    <lineage>
        <taxon>Bacteria</taxon>
        <taxon>Pseudomonadati</taxon>
        <taxon>Pseudomonadota</taxon>
        <taxon>Gammaproteobacteria</taxon>
        <taxon>Pasteurellales</taxon>
        <taxon>Pasteurellaceae</taxon>
        <taxon>Nicoletella</taxon>
    </lineage>
</organism>
<dbReference type="InterPro" id="IPR001900">
    <property type="entry name" value="RNase_II/R"/>
</dbReference>
<evidence type="ECO:0000256" key="2">
    <source>
        <dbReference type="ARBA" id="ARBA00004496"/>
    </source>
</evidence>
<evidence type="ECO:0000259" key="10">
    <source>
        <dbReference type="SMART" id="SM00357"/>
    </source>
</evidence>
<comment type="function">
    <text evidence="9">Involved in mRNA degradation. Hydrolyzes single-stranded polyribonucleotides processively in the 3' to 5' direction.</text>
</comment>
<keyword evidence="6 9" id="KW-0378">Hydrolase</keyword>
<dbReference type="Proteomes" id="UP000295537">
    <property type="component" value="Unassembled WGS sequence"/>
</dbReference>
<dbReference type="SMART" id="SM00955">
    <property type="entry name" value="RNB"/>
    <property type="match status" value="1"/>
</dbReference>
<dbReference type="InterPro" id="IPR022966">
    <property type="entry name" value="RNase_II/R_CS"/>
</dbReference>
<evidence type="ECO:0000256" key="7">
    <source>
        <dbReference type="ARBA" id="ARBA00022839"/>
    </source>
</evidence>
<dbReference type="InterPro" id="IPR011129">
    <property type="entry name" value="CSD"/>
</dbReference>
<sequence>MFQNNPLLAQLKQQIEANKEYVEGVVKASDKSYGFLECDKNSYFIPPMEMKKVMHGDKVKAVVKRDGDKEQVEIDSLIEPMLGRFIAQVRFNRDGKLQLAVDHPNIKNLVSANTHKQVSEKLENGDWVVAQLKTHPLRDDRFLFAQITQFICKAEDNFAPWWVTLARHEQPREPVSNADHYTLSDQLEREDLTSLYFTTIDSPSTQDMDDALYIEPIEENNTQLGWRLVVAIADPTAYIPENSTIEKAARQRCFTNYLPAFNIPMLPRELSDDLCSLVPNQKRPALVSYIETDLTGNIIGEARFVSAWVESKAKLAYDNVSDYIEGTENAWQPESVETKQQIDRLYQFTLARIDWRAKNALLFKESGDYSFDINEDGSVREIHLEHRRIANQMIEEAMIIANICAAEFLEKYAQTGIFNTHNGFDSKNLEVAHKFLLDTLATAENQEKLTACYSPERLATLEGYCEMRRSIDDFPEKFLELRLRRYLTFAEFKAKAAPHFGLGLNHYATWTSPIRKYGDMVNHRLIKQVLVQQSADTTAEIPPVDESIFTRLQEARRQNRLVERDVADWLYARYLAPMVEQAVEFDCEIADVSRGGVRAKVNSNGAQIFIPMSTIHDKKEEIDYRPEEIALYIKGEKTYQIGQNVNIKLKEVRLDTRSIIGEIIH</sequence>
<keyword evidence="13" id="KW-1185">Reference proteome</keyword>
<dbReference type="Gene3D" id="2.40.50.640">
    <property type="match status" value="1"/>
</dbReference>
<feature type="domain" description="RNB" evidence="11">
    <location>
        <begin position="189"/>
        <end position="532"/>
    </location>
</feature>
<keyword evidence="8 9" id="KW-0694">RNA-binding</keyword>
<comment type="subcellular location">
    <subcellularLocation>
        <location evidence="2 9">Cytoplasm</location>
    </subcellularLocation>
</comment>
<evidence type="ECO:0000313" key="12">
    <source>
        <dbReference type="EMBL" id="TCP18189.1"/>
    </source>
</evidence>
<dbReference type="PROSITE" id="PS01175">
    <property type="entry name" value="RIBONUCLEASE_II"/>
    <property type="match status" value="1"/>
</dbReference>
<dbReference type="EC" id="3.1.13.1" evidence="9"/>
<feature type="domain" description="Cold-shock" evidence="10">
    <location>
        <begin position="23"/>
        <end position="78"/>
    </location>
</feature>
<reference evidence="12 13" key="1">
    <citation type="submission" date="2019-03" db="EMBL/GenBank/DDBJ databases">
        <title>Genomic Encyclopedia of Type Strains, Phase IV (KMG-IV): sequencing the most valuable type-strain genomes for metagenomic binning, comparative biology and taxonomic classification.</title>
        <authorList>
            <person name="Goeker M."/>
        </authorList>
    </citation>
    <scope>NUCLEOTIDE SEQUENCE [LARGE SCALE GENOMIC DNA]</scope>
    <source>
        <strain evidence="12 13">DSM 16380</strain>
    </source>
</reference>
<evidence type="ECO:0000313" key="13">
    <source>
        <dbReference type="Proteomes" id="UP000295537"/>
    </source>
</evidence>
<comment type="catalytic activity">
    <reaction evidence="1 9">
        <text>Exonucleolytic cleavage in the 3'- to 5'-direction to yield nucleoside 5'-phosphates.</text>
        <dbReference type="EC" id="3.1.13.1"/>
    </reaction>
</comment>
<dbReference type="SUPFAM" id="SSF50249">
    <property type="entry name" value="Nucleic acid-binding proteins"/>
    <property type="match status" value="4"/>
</dbReference>
<evidence type="ECO:0000256" key="6">
    <source>
        <dbReference type="ARBA" id="ARBA00022801"/>
    </source>
</evidence>
<dbReference type="GO" id="GO:0005829">
    <property type="term" value="C:cytosol"/>
    <property type="evidence" value="ECO:0007669"/>
    <property type="project" value="TreeGrafter"/>
</dbReference>
<proteinExistence type="inferred from homology"/>
<dbReference type="Gene3D" id="2.40.50.140">
    <property type="entry name" value="Nucleic acid-binding proteins"/>
    <property type="match status" value="2"/>
</dbReference>
<dbReference type="GO" id="GO:0008859">
    <property type="term" value="F:exoribonuclease II activity"/>
    <property type="evidence" value="ECO:0007669"/>
    <property type="project" value="UniProtKB-UniRule"/>
</dbReference>
<dbReference type="NCBIfam" id="NF003455">
    <property type="entry name" value="PRK05054.1"/>
    <property type="match status" value="1"/>
</dbReference>
<dbReference type="InterPro" id="IPR003029">
    <property type="entry name" value="S1_domain"/>
</dbReference>
<evidence type="ECO:0000256" key="5">
    <source>
        <dbReference type="ARBA" id="ARBA00022722"/>
    </source>
</evidence>
<dbReference type="RefSeq" id="WP_132500997.1">
    <property type="nucleotide sequence ID" value="NZ_LVXA01000001.1"/>
</dbReference>
<evidence type="ECO:0000259" key="11">
    <source>
        <dbReference type="SMART" id="SM00955"/>
    </source>
</evidence>
<dbReference type="InterPro" id="IPR012340">
    <property type="entry name" value="NA-bd_OB-fold"/>
</dbReference>
<dbReference type="InterPro" id="IPR011804">
    <property type="entry name" value="RNase_II"/>
</dbReference>
<keyword evidence="4 9" id="KW-0963">Cytoplasm</keyword>
<keyword evidence="5 9" id="KW-0540">Nuclease</keyword>
<dbReference type="OrthoDB" id="9764149at2"/>
<keyword evidence="7 9" id="KW-0269">Exonuclease</keyword>
<evidence type="ECO:0000256" key="3">
    <source>
        <dbReference type="ARBA" id="ARBA00009925"/>
    </source>
</evidence>
<comment type="similarity">
    <text evidence="3 9">Belongs to the RNR ribonuclease family. RNase II subfamily.</text>
</comment>
<gene>
    <name evidence="9" type="primary">rnb</name>
    <name evidence="12" type="ORF">EV693_103157</name>
</gene>
<dbReference type="Pfam" id="PF00773">
    <property type="entry name" value="RNB"/>
    <property type="match status" value="1"/>
</dbReference>
<dbReference type="GO" id="GO:0006402">
    <property type="term" value="P:mRNA catabolic process"/>
    <property type="evidence" value="ECO:0007669"/>
    <property type="project" value="UniProtKB-UniRule"/>
</dbReference>
<dbReference type="EMBL" id="SLXJ01000003">
    <property type="protein sequence ID" value="TCP18189.1"/>
    <property type="molecule type" value="Genomic_DNA"/>
</dbReference>
<dbReference type="InterPro" id="IPR050180">
    <property type="entry name" value="RNR_Ribonuclease"/>
</dbReference>
<dbReference type="InterPro" id="IPR004476">
    <property type="entry name" value="RNase_II/RNase_R"/>
</dbReference>
<evidence type="ECO:0000256" key="4">
    <source>
        <dbReference type="ARBA" id="ARBA00022490"/>
    </source>
</evidence>
<dbReference type="Pfam" id="PF08206">
    <property type="entry name" value="OB_RNB"/>
    <property type="match status" value="1"/>
</dbReference>
<evidence type="ECO:0000256" key="8">
    <source>
        <dbReference type="ARBA" id="ARBA00022884"/>
    </source>
</evidence>
<dbReference type="GO" id="GO:0003723">
    <property type="term" value="F:RNA binding"/>
    <property type="evidence" value="ECO:0007669"/>
    <property type="project" value="UniProtKB-KW"/>
</dbReference>
<dbReference type="Pfam" id="PF00575">
    <property type="entry name" value="S1"/>
    <property type="match status" value="1"/>
</dbReference>
<dbReference type="PANTHER" id="PTHR23355:SF37">
    <property type="entry name" value="EXORIBONUCLEASE 2"/>
    <property type="match status" value="1"/>
</dbReference>
<dbReference type="NCBIfam" id="TIGR00358">
    <property type="entry name" value="3_prime_RNase"/>
    <property type="match status" value="1"/>
</dbReference>
<dbReference type="AlphaFoldDB" id="A0A4R2NAN5"/>
<evidence type="ECO:0000256" key="9">
    <source>
        <dbReference type="HAMAP-Rule" id="MF_01036"/>
    </source>
</evidence>
<protein>
    <recommendedName>
        <fullName evidence="9">Exoribonuclease 2</fullName>
        <ecNumber evidence="9">3.1.13.1</ecNumber>
    </recommendedName>
    <alternativeName>
        <fullName evidence="9">Exoribonuclease II</fullName>
        <shortName evidence="9">RNase II</shortName>
        <shortName evidence="9">Ribonuclease II</shortName>
    </alternativeName>
</protein>